<dbReference type="InterPro" id="IPR040393">
    <property type="entry name" value="TREX1/2"/>
</dbReference>
<accession>A7SCZ1</accession>
<name>A7SCZ1_NEMVE</name>
<evidence type="ECO:0000256" key="6">
    <source>
        <dbReference type="ARBA" id="ARBA00022842"/>
    </source>
</evidence>
<protein>
    <recommendedName>
        <fullName evidence="8">Exonuclease domain-containing protein</fullName>
    </recommendedName>
</protein>
<dbReference type="GO" id="GO:0008296">
    <property type="term" value="F:3'-5'-DNA exonuclease activity"/>
    <property type="evidence" value="ECO:0000318"/>
    <property type="project" value="GO_Central"/>
</dbReference>
<dbReference type="InterPro" id="IPR036397">
    <property type="entry name" value="RNaseH_sf"/>
</dbReference>
<gene>
    <name evidence="9" type="ORF">NEMVEDRAFT_v1g26712</name>
</gene>
<organism evidence="9 10">
    <name type="scientific">Nematostella vectensis</name>
    <name type="common">Starlet sea anemone</name>
    <dbReference type="NCBI Taxonomy" id="45351"/>
    <lineage>
        <taxon>Eukaryota</taxon>
        <taxon>Metazoa</taxon>
        <taxon>Cnidaria</taxon>
        <taxon>Anthozoa</taxon>
        <taxon>Hexacorallia</taxon>
        <taxon>Actiniaria</taxon>
        <taxon>Edwardsiidae</taxon>
        <taxon>Nematostella</taxon>
    </lineage>
</organism>
<dbReference type="EMBL" id="DS469626">
    <property type="protein sequence ID" value="EDO38423.1"/>
    <property type="molecule type" value="Genomic_DNA"/>
</dbReference>
<evidence type="ECO:0000259" key="8">
    <source>
        <dbReference type="SMART" id="SM00479"/>
    </source>
</evidence>
<dbReference type="Gene3D" id="3.30.420.10">
    <property type="entry name" value="Ribonuclease H-like superfamily/Ribonuclease H"/>
    <property type="match status" value="1"/>
</dbReference>
<dbReference type="OrthoDB" id="10250935at2759"/>
<evidence type="ECO:0000256" key="5">
    <source>
        <dbReference type="ARBA" id="ARBA00022839"/>
    </source>
</evidence>
<evidence type="ECO:0000256" key="4">
    <source>
        <dbReference type="ARBA" id="ARBA00022801"/>
    </source>
</evidence>
<keyword evidence="4" id="KW-0378">Hydrolase</keyword>
<dbReference type="SMART" id="SM00479">
    <property type="entry name" value="EXOIII"/>
    <property type="match status" value="1"/>
</dbReference>
<keyword evidence="5" id="KW-0269">Exonuclease</keyword>
<feature type="domain" description="Exonuclease" evidence="8">
    <location>
        <begin position="1"/>
        <end position="201"/>
    </location>
</feature>
<dbReference type="AlphaFoldDB" id="A7SCZ1"/>
<dbReference type="GO" id="GO:0003676">
    <property type="term" value="F:nucleic acid binding"/>
    <property type="evidence" value="ECO:0007669"/>
    <property type="project" value="InterPro"/>
</dbReference>
<evidence type="ECO:0000313" key="9">
    <source>
        <dbReference type="EMBL" id="EDO38423.1"/>
    </source>
</evidence>
<dbReference type="InterPro" id="IPR012337">
    <property type="entry name" value="RNaseH-like_sf"/>
</dbReference>
<dbReference type="FunFam" id="3.30.420.10:FF:000279">
    <property type="entry name" value="Three prime repair exonuclease, putative"/>
    <property type="match status" value="1"/>
</dbReference>
<comment type="cofactor">
    <cofactor evidence="1">
        <name>Mg(2+)</name>
        <dbReference type="ChEBI" id="CHEBI:18420"/>
    </cofactor>
</comment>
<dbReference type="eggNOG" id="KOG4793">
    <property type="taxonomic scope" value="Eukaryota"/>
</dbReference>
<keyword evidence="3" id="KW-0479">Metal-binding</keyword>
<dbReference type="InParanoid" id="A7SCZ1"/>
<dbReference type="Pfam" id="PF00929">
    <property type="entry name" value="RNase_T"/>
    <property type="match status" value="1"/>
</dbReference>
<dbReference type="KEGG" id="nve:5509988"/>
<comment type="similarity">
    <text evidence="7">Belongs to the exonuclease superfamily. TREX family.</text>
</comment>
<dbReference type="PhylomeDB" id="A7SCZ1"/>
<dbReference type="GO" id="GO:0046872">
    <property type="term" value="F:metal ion binding"/>
    <property type="evidence" value="ECO:0007669"/>
    <property type="project" value="UniProtKB-KW"/>
</dbReference>
<evidence type="ECO:0000256" key="7">
    <source>
        <dbReference type="ARBA" id="ARBA00025769"/>
    </source>
</evidence>
<evidence type="ECO:0000313" key="10">
    <source>
        <dbReference type="Proteomes" id="UP000001593"/>
    </source>
</evidence>
<sequence length="201" mass="22579">TFIFLDLETTGLRRPIEITEICLIAVQKDHLLRAAETKTEPRLIDKLSICVKPVQNIECGASSITGINKMDLAEKREFDRKLAKVIKTFLRRQPSPSCLVAHSGDRFDFDILASEFVNAGVKFPSEIQAADSWKAFRKLHQAEELKTSEAKRTTRTKLAPYTGRLSFSLGNLYKRMTGSEIENSHTAEGDTLALLQLALKK</sequence>
<evidence type="ECO:0000256" key="2">
    <source>
        <dbReference type="ARBA" id="ARBA00022722"/>
    </source>
</evidence>
<dbReference type="HOGENOM" id="CLU_067419_1_0_1"/>
<dbReference type="Proteomes" id="UP000001593">
    <property type="component" value="Unassembled WGS sequence"/>
</dbReference>
<keyword evidence="2" id="KW-0540">Nuclease</keyword>
<keyword evidence="10" id="KW-1185">Reference proteome</keyword>
<dbReference type="PANTHER" id="PTHR13058">
    <property type="entry name" value="THREE PRIME REPAIR EXONUCLEASE 1, 2"/>
    <property type="match status" value="1"/>
</dbReference>
<dbReference type="CDD" id="cd06136">
    <property type="entry name" value="TREX1_2"/>
    <property type="match status" value="1"/>
</dbReference>
<reference evidence="9 10" key="1">
    <citation type="journal article" date="2007" name="Science">
        <title>Sea anemone genome reveals ancestral eumetazoan gene repertoire and genomic organization.</title>
        <authorList>
            <person name="Putnam N.H."/>
            <person name="Srivastava M."/>
            <person name="Hellsten U."/>
            <person name="Dirks B."/>
            <person name="Chapman J."/>
            <person name="Salamov A."/>
            <person name="Terry A."/>
            <person name="Shapiro H."/>
            <person name="Lindquist E."/>
            <person name="Kapitonov V.V."/>
            <person name="Jurka J."/>
            <person name="Genikhovich G."/>
            <person name="Grigoriev I.V."/>
            <person name="Lucas S.M."/>
            <person name="Steele R.E."/>
            <person name="Finnerty J.R."/>
            <person name="Technau U."/>
            <person name="Martindale M.Q."/>
            <person name="Rokhsar D.S."/>
        </authorList>
    </citation>
    <scope>NUCLEOTIDE SEQUENCE [LARGE SCALE GENOMIC DNA]</scope>
    <source>
        <strain evidence="10">CH2 X CH6</strain>
    </source>
</reference>
<dbReference type="STRING" id="45351.A7SCZ1"/>
<dbReference type="InterPro" id="IPR013520">
    <property type="entry name" value="Ribonucl_H"/>
</dbReference>
<feature type="non-terminal residue" evidence="9">
    <location>
        <position position="201"/>
    </location>
</feature>
<evidence type="ECO:0000256" key="1">
    <source>
        <dbReference type="ARBA" id="ARBA00001946"/>
    </source>
</evidence>
<feature type="non-terminal residue" evidence="9">
    <location>
        <position position="1"/>
    </location>
</feature>
<proteinExistence type="inferred from homology"/>
<dbReference type="PANTHER" id="PTHR13058:SF19">
    <property type="entry name" value="LD40940P"/>
    <property type="match status" value="1"/>
</dbReference>
<dbReference type="OMA" id="XSARISH"/>
<evidence type="ECO:0000256" key="3">
    <source>
        <dbReference type="ARBA" id="ARBA00022723"/>
    </source>
</evidence>
<dbReference type="GO" id="GO:0006308">
    <property type="term" value="P:DNA catabolic process"/>
    <property type="evidence" value="ECO:0000318"/>
    <property type="project" value="GO_Central"/>
</dbReference>
<dbReference type="GO" id="GO:0005737">
    <property type="term" value="C:cytoplasm"/>
    <property type="evidence" value="ECO:0000318"/>
    <property type="project" value="GO_Central"/>
</dbReference>
<keyword evidence="6" id="KW-0460">Magnesium</keyword>
<dbReference type="SUPFAM" id="SSF53098">
    <property type="entry name" value="Ribonuclease H-like"/>
    <property type="match status" value="1"/>
</dbReference>